<proteinExistence type="predicted"/>
<protein>
    <submittedName>
        <fullName evidence="2">Uncharacterized protein</fullName>
    </submittedName>
</protein>
<evidence type="ECO:0000313" key="3">
    <source>
        <dbReference type="Proteomes" id="UP001480595"/>
    </source>
</evidence>
<dbReference type="GeneID" id="92087534"/>
<reference evidence="2 3" key="1">
    <citation type="submission" date="2023-01" db="EMBL/GenBank/DDBJ databases">
        <title>Analysis of 21 Apiospora genomes using comparative genomics revels a genus with tremendous synthesis potential of carbohydrate active enzymes and secondary metabolites.</title>
        <authorList>
            <person name="Sorensen T."/>
        </authorList>
    </citation>
    <scope>NUCLEOTIDE SEQUENCE [LARGE SCALE GENOMIC DNA]</scope>
    <source>
        <strain evidence="2 3">CBS 135458</strain>
    </source>
</reference>
<feature type="compositionally biased region" description="Polar residues" evidence="1">
    <location>
        <begin position="55"/>
        <end position="67"/>
    </location>
</feature>
<feature type="compositionally biased region" description="Basic and acidic residues" evidence="1">
    <location>
        <begin position="41"/>
        <end position="54"/>
    </location>
</feature>
<dbReference type="Proteomes" id="UP001480595">
    <property type="component" value="Unassembled WGS sequence"/>
</dbReference>
<feature type="region of interest" description="Disordered" evidence="1">
    <location>
        <begin position="41"/>
        <end position="105"/>
    </location>
</feature>
<dbReference type="RefSeq" id="XP_066720326.1">
    <property type="nucleotide sequence ID" value="XM_066854471.1"/>
</dbReference>
<keyword evidence="3" id="KW-1185">Reference proteome</keyword>
<comment type="caution">
    <text evidence="2">The sequence shown here is derived from an EMBL/GenBank/DDBJ whole genome shotgun (WGS) entry which is preliminary data.</text>
</comment>
<feature type="compositionally biased region" description="Acidic residues" evidence="1">
    <location>
        <begin position="80"/>
        <end position="91"/>
    </location>
</feature>
<dbReference type="EMBL" id="JAQQWL010000003">
    <property type="protein sequence ID" value="KAK8079255.1"/>
    <property type="molecule type" value="Genomic_DNA"/>
</dbReference>
<accession>A0ABR1W6Y3</accession>
<evidence type="ECO:0000313" key="2">
    <source>
        <dbReference type="EMBL" id="KAK8079255.1"/>
    </source>
</evidence>
<evidence type="ECO:0000256" key="1">
    <source>
        <dbReference type="SAM" id="MobiDB-lite"/>
    </source>
</evidence>
<name>A0ABR1W6Y3_9PEZI</name>
<sequence>MLRNDFTPLADEIPQYVKFSHGDRNDGSHLVKWIHDTRDLYPEEEKEAGNEGARENQQTEVHQNEPGTEQEHNDQGAGDSEQEVDGNEDQGADNAAQKCMRTHFI</sequence>
<gene>
    <name evidence="2" type="ORF">PG994_003062</name>
</gene>
<organism evidence="2 3">
    <name type="scientific">Apiospora phragmitis</name>
    <dbReference type="NCBI Taxonomy" id="2905665"/>
    <lineage>
        <taxon>Eukaryota</taxon>
        <taxon>Fungi</taxon>
        <taxon>Dikarya</taxon>
        <taxon>Ascomycota</taxon>
        <taxon>Pezizomycotina</taxon>
        <taxon>Sordariomycetes</taxon>
        <taxon>Xylariomycetidae</taxon>
        <taxon>Amphisphaeriales</taxon>
        <taxon>Apiosporaceae</taxon>
        <taxon>Apiospora</taxon>
    </lineage>
</organism>